<evidence type="ECO:0000313" key="3">
    <source>
        <dbReference type="Proteomes" id="UP000310108"/>
    </source>
</evidence>
<evidence type="ECO:0000313" key="2">
    <source>
        <dbReference type="EMBL" id="TKW48885.1"/>
    </source>
</evidence>
<comment type="caution">
    <text evidence="2">The sequence shown here is derived from an EMBL/GenBank/DDBJ whole genome shotgun (WGS) entry which is preliminary data.</text>
</comment>
<evidence type="ECO:0000256" key="1">
    <source>
        <dbReference type="SAM" id="MobiDB-lite"/>
    </source>
</evidence>
<dbReference type="AlphaFoldDB" id="A0A4U6X165"/>
<sequence length="119" mass="11311">MTGNQSSNKTSQQSGRTHCGRGVRCVGDGRGRPGLGGTGGLCGSGRRAGGRRGVSAVADDLIGDSDAGTGADILGEPDGVLLFGGRAGTGEAAGDAVEEAGVGADALDVEIAAAGDGIA</sequence>
<reference evidence="2 3" key="1">
    <citation type="journal article" date="2019" name="PLoS ONE">
        <title>Comparative genome analysis indicates high evolutionary potential of pathogenicity genes in Colletotrichum tanaceti.</title>
        <authorList>
            <person name="Lelwala R.V."/>
            <person name="Korhonen P.K."/>
            <person name="Young N.D."/>
            <person name="Scott J.B."/>
            <person name="Ades P.A."/>
            <person name="Gasser R.B."/>
            <person name="Taylor P.W.J."/>
        </authorList>
    </citation>
    <scope>NUCLEOTIDE SEQUENCE [LARGE SCALE GENOMIC DNA]</scope>
    <source>
        <strain evidence="2">BRIP57314</strain>
    </source>
</reference>
<gene>
    <name evidence="2" type="ORF">CTA1_12952</name>
</gene>
<keyword evidence="3" id="KW-1185">Reference proteome</keyword>
<feature type="compositionally biased region" description="Gly residues" evidence="1">
    <location>
        <begin position="32"/>
        <end position="47"/>
    </location>
</feature>
<dbReference type="Proteomes" id="UP000310108">
    <property type="component" value="Unassembled WGS sequence"/>
</dbReference>
<protein>
    <submittedName>
        <fullName evidence="2">Uncharacterized protein</fullName>
    </submittedName>
</protein>
<proteinExistence type="predicted"/>
<feature type="region of interest" description="Disordered" evidence="1">
    <location>
        <begin position="1"/>
        <end position="49"/>
    </location>
</feature>
<dbReference type="EMBL" id="PJEX01000682">
    <property type="protein sequence ID" value="TKW48885.1"/>
    <property type="molecule type" value="Genomic_DNA"/>
</dbReference>
<name>A0A4U6X165_9PEZI</name>
<accession>A0A4U6X165</accession>
<feature type="compositionally biased region" description="Polar residues" evidence="1">
    <location>
        <begin position="1"/>
        <end position="16"/>
    </location>
</feature>
<organism evidence="2 3">
    <name type="scientific">Colletotrichum tanaceti</name>
    <dbReference type="NCBI Taxonomy" id="1306861"/>
    <lineage>
        <taxon>Eukaryota</taxon>
        <taxon>Fungi</taxon>
        <taxon>Dikarya</taxon>
        <taxon>Ascomycota</taxon>
        <taxon>Pezizomycotina</taxon>
        <taxon>Sordariomycetes</taxon>
        <taxon>Hypocreomycetidae</taxon>
        <taxon>Glomerellales</taxon>
        <taxon>Glomerellaceae</taxon>
        <taxon>Colletotrichum</taxon>
        <taxon>Colletotrichum destructivum species complex</taxon>
    </lineage>
</organism>